<organism evidence="12">
    <name type="scientific">Anisakis simplex</name>
    <name type="common">Herring worm</name>
    <dbReference type="NCBI Taxonomy" id="6269"/>
    <lineage>
        <taxon>Eukaryota</taxon>
        <taxon>Metazoa</taxon>
        <taxon>Ecdysozoa</taxon>
        <taxon>Nematoda</taxon>
        <taxon>Chromadorea</taxon>
        <taxon>Rhabditida</taxon>
        <taxon>Spirurina</taxon>
        <taxon>Ascaridomorpha</taxon>
        <taxon>Ascaridoidea</taxon>
        <taxon>Anisakidae</taxon>
        <taxon>Anisakis</taxon>
        <taxon>Anisakis simplex complex</taxon>
    </lineage>
</organism>
<evidence type="ECO:0000313" key="12">
    <source>
        <dbReference type="WBParaSite" id="ASIM_0000736001-mRNA-1"/>
    </source>
</evidence>
<comment type="catalytic activity">
    <reaction evidence="11">
        <text>a very-long-chain acyl-CoA + malonyl-CoA + H(+) = a very-long-chain 3-oxoacyl-CoA + CO2 + CoA</text>
        <dbReference type="Rhea" id="RHEA:32727"/>
        <dbReference type="ChEBI" id="CHEBI:15378"/>
        <dbReference type="ChEBI" id="CHEBI:16526"/>
        <dbReference type="ChEBI" id="CHEBI:57287"/>
        <dbReference type="ChEBI" id="CHEBI:57384"/>
        <dbReference type="ChEBI" id="CHEBI:90725"/>
        <dbReference type="ChEBI" id="CHEBI:90736"/>
        <dbReference type="EC" id="2.3.1.199"/>
    </reaction>
</comment>
<dbReference type="PANTHER" id="PTHR11157">
    <property type="entry name" value="FATTY ACID ACYL TRANSFERASE-RELATED"/>
    <property type="match status" value="1"/>
</dbReference>
<dbReference type="GO" id="GO:0034626">
    <property type="term" value="P:fatty acid elongation, polyunsaturated fatty acid"/>
    <property type="evidence" value="ECO:0007669"/>
    <property type="project" value="TreeGrafter"/>
</dbReference>
<keyword evidence="5 11" id="KW-0812">Transmembrane</keyword>
<evidence type="ECO:0000256" key="3">
    <source>
        <dbReference type="ARBA" id="ARBA00022516"/>
    </source>
</evidence>
<reference evidence="12" key="1">
    <citation type="submission" date="2017-02" db="UniProtKB">
        <authorList>
            <consortium name="WormBaseParasite"/>
        </authorList>
    </citation>
    <scope>IDENTIFICATION</scope>
</reference>
<keyword evidence="3 11" id="KW-0444">Lipid biosynthesis</keyword>
<dbReference type="PANTHER" id="PTHR11157:SF17">
    <property type="entry name" value="ELONGATION OF VERY LONG CHAIN FATTY ACIDS PROTEIN 6"/>
    <property type="match status" value="1"/>
</dbReference>
<evidence type="ECO:0000256" key="4">
    <source>
        <dbReference type="ARBA" id="ARBA00022679"/>
    </source>
</evidence>
<evidence type="ECO:0000256" key="8">
    <source>
        <dbReference type="ARBA" id="ARBA00023098"/>
    </source>
</evidence>
<dbReference type="WBParaSite" id="ASIM_0000736001-mRNA-1">
    <property type="protein sequence ID" value="ASIM_0000736001-mRNA-1"/>
    <property type="gene ID" value="ASIM_0000736001"/>
</dbReference>
<keyword evidence="6 11" id="KW-0276">Fatty acid metabolism</keyword>
<dbReference type="UniPathway" id="UPA00094"/>
<evidence type="ECO:0000256" key="2">
    <source>
        <dbReference type="ARBA" id="ARBA00005194"/>
    </source>
</evidence>
<comment type="caution">
    <text evidence="11">Lacks conserved residue(s) required for the propagation of feature annotation.</text>
</comment>
<sequence>LLVVHVYHHAITLLLATFMYYRIGAIARWGVFMNLSTHILMYGYFCAQTLTKQIPRRFAVIITFLQTAQFAAGFLIVLLAKRYLKVGMKCEVNAALLNFNLLALAAFFVLFSHHYATKFCNLDAQTQNHRQERLKRF</sequence>
<keyword evidence="4 11" id="KW-0808">Transferase</keyword>
<protein>
    <recommendedName>
        <fullName evidence="11">Elongation of very long chain fatty acids protein</fullName>
        <ecNumber evidence="11">2.3.1.199</ecNumber>
    </recommendedName>
    <alternativeName>
        <fullName evidence="11">Very-long-chain 3-oxoacyl-CoA synthase</fullName>
    </alternativeName>
</protein>
<keyword evidence="9 11" id="KW-0472">Membrane</keyword>
<dbReference type="GO" id="GO:0019367">
    <property type="term" value="P:fatty acid elongation, saturated fatty acid"/>
    <property type="evidence" value="ECO:0007669"/>
    <property type="project" value="TreeGrafter"/>
</dbReference>
<dbReference type="AlphaFoldDB" id="A0A0M3JI95"/>
<dbReference type="Pfam" id="PF01151">
    <property type="entry name" value="ELO"/>
    <property type="match status" value="1"/>
</dbReference>
<dbReference type="GO" id="GO:0030148">
    <property type="term" value="P:sphingolipid biosynthetic process"/>
    <property type="evidence" value="ECO:0007669"/>
    <property type="project" value="TreeGrafter"/>
</dbReference>
<accession>A0A0M3JI95</accession>
<evidence type="ECO:0000256" key="10">
    <source>
        <dbReference type="ARBA" id="ARBA00023160"/>
    </source>
</evidence>
<comment type="subcellular location">
    <subcellularLocation>
        <location evidence="1">Membrane</location>
        <topology evidence="1">Multi-pass membrane protein</topology>
    </subcellularLocation>
</comment>
<keyword evidence="10 11" id="KW-0275">Fatty acid biosynthesis</keyword>
<dbReference type="InterPro" id="IPR002076">
    <property type="entry name" value="ELO_fam"/>
</dbReference>
<evidence type="ECO:0000256" key="6">
    <source>
        <dbReference type="ARBA" id="ARBA00022832"/>
    </source>
</evidence>
<feature type="transmembrane region" description="Helical" evidence="11">
    <location>
        <begin position="92"/>
        <end position="111"/>
    </location>
</feature>
<dbReference type="GO" id="GO:0009922">
    <property type="term" value="F:fatty acid elongase activity"/>
    <property type="evidence" value="ECO:0007669"/>
    <property type="project" value="UniProtKB-EC"/>
</dbReference>
<comment type="similarity">
    <text evidence="11">Belongs to the ELO family.</text>
</comment>
<feature type="transmembrane region" description="Helical" evidence="11">
    <location>
        <begin position="6"/>
        <end position="24"/>
    </location>
</feature>
<evidence type="ECO:0000256" key="5">
    <source>
        <dbReference type="ARBA" id="ARBA00022692"/>
    </source>
</evidence>
<keyword evidence="8 11" id="KW-0443">Lipid metabolism</keyword>
<evidence type="ECO:0000256" key="9">
    <source>
        <dbReference type="ARBA" id="ARBA00023136"/>
    </source>
</evidence>
<keyword evidence="7 11" id="KW-1133">Transmembrane helix</keyword>
<dbReference type="EC" id="2.3.1.199" evidence="11"/>
<proteinExistence type="inferred from homology"/>
<comment type="pathway">
    <text evidence="2">Lipid metabolism; fatty acid biosynthesis.</text>
</comment>
<feature type="transmembrane region" description="Helical" evidence="11">
    <location>
        <begin position="57"/>
        <end position="80"/>
    </location>
</feature>
<evidence type="ECO:0000256" key="7">
    <source>
        <dbReference type="ARBA" id="ARBA00022989"/>
    </source>
</evidence>
<evidence type="ECO:0000256" key="1">
    <source>
        <dbReference type="ARBA" id="ARBA00004141"/>
    </source>
</evidence>
<dbReference type="GO" id="GO:0034625">
    <property type="term" value="P:fatty acid elongation, monounsaturated fatty acid"/>
    <property type="evidence" value="ECO:0007669"/>
    <property type="project" value="TreeGrafter"/>
</dbReference>
<name>A0A0M3JI95_ANISI</name>
<dbReference type="GO" id="GO:0042761">
    <property type="term" value="P:very long-chain fatty acid biosynthetic process"/>
    <property type="evidence" value="ECO:0007669"/>
    <property type="project" value="TreeGrafter"/>
</dbReference>
<evidence type="ECO:0000256" key="11">
    <source>
        <dbReference type="RuleBase" id="RU361115"/>
    </source>
</evidence>
<dbReference type="GO" id="GO:0005789">
    <property type="term" value="C:endoplasmic reticulum membrane"/>
    <property type="evidence" value="ECO:0007669"/>
    <property type="project" value="TreeGrafter"/>
</dbReference>